<protein>
    <submittedName>
        <fullName evidence="2">Uncharacterized protein</fullName>
    </submittedName>
</protein>
<proteinExistence type="predicted"/>
<comment type="caution">
    <text evidence="2">The sequence shown here is derived from an EMBL/GenBank/DDBJ whole genome shotgun (WGS) entry which is preliminary data.</text>
</comment>
<evidence type="ECO:0000313" key="2">
    <source>
        <dbReference type="EMBL" id="RYT77990.1"/>
    </source>
</evidence>
<accession>A0A4V1YUW3</accession>
<reference evidence="2 3" key="2">
    <citation type="journal article" date="2019" name="Science, e1252229">
        <title>Invertible promoters mediate bacterial phase variation, antibiotic resistance, and host adaptation in the gut.</title>
        <authorList>
            <person name="Jiang X."/>
            <person name="Hall A.B."/>
            <person name="Arthur T.D."/>
            <person name="Plichta D.R."/>
            <person name="Covington C.T."/>
            <person name="Poyet M."/>
            <person name="Crothers J."/>
            <person name="Moses P.L."/>
            <person name="Tolonen A.C."/>
            <person name="Vlamakis H."/>
            <person name="Alm E.J."/>
            <person name="Xavier R.J."/>
        </authorList>
    </citation>
    <scope>NUCLEOTIDE SEQUENCE [LARGE SCALE GENOMIC DNA]</scope>
    <source>
        <strain evidence="3">bj_0095</strain>
        <strain evidence="2">Bj_0095</strain>
    </source>
</reference>
<dbReference type="RefSeq" id="WP_004327448.1">
    <property type="nucleotide sequence ID" value="NZ_RCXL01000002.1"/>
</dbReference>
<reference evidence="1 4" key="1">
    <citation type="journal article" date="2019" name="Nat. Med.">
        <title>A library of human gut bacterial isolates paired with longitudinal multiomics data enables mechanistic microbiome research.</title>
        <authorList>
            <person name="Poyet M."/>
            <person name="Groussin M."/>
            <person name="Gibbons S.M."/>
            <person name="Avila-Pacheco J."/>
            <person name="Jiang X."/>
            <person name="Kearney S.M."/>
            <person name="Perrotta A.R."/>
            <person name="Berdy B."/>
            <person name="Zhao S."/>
            <person name="Lieberman T.D."/>
            <person name="Swanson P.K."/>
            <person name="Smith M."/>
            <person name="Roesemann S."/>
            <person name="Alexander J.E."/>
            <person name="Rich S.A."/>
            <person name="Livny J."/>
            <person name="Vlamakis H."/>
            <person name="Clish C."/>
            <person name="Bullock K."/>
            <person name="Deik A."/>
            <person name="Scott J."/>
            <person name="Pierce K.A."/>
            <person name="Xavier R.J."/>
            <person name="Alm E.J."/>
        </authorList>
    </citation>
    <scope>NUCLEOTIDE SEQUENCE [LARGE SCALE GENOMIC DNA]</scope>
    <source>
        <strain evidence="1 4">BIOML-A1</strain>
    </source>
</reference>
<name>A0A4V1YUW3_9BACE</name>
<sequence>MDKDKFNKAIEINNKIEEYKDHKMALENSNIKYGGGLIFTYNRMHNDVPLKEEIFGKNFLQCYMYALDSKIKELQKEFDEL</sequence>
<dbReference type="AlphaFoldDB" id="A0A4V1YUW3"/>
<organism evidence="2 3">
    <name type="scientific">Bacteroides eggerthii</name>
    <dbReference type="NCBI Taxonomy" id="28111"/>
    <lineage>
        <taxon>Bacteria</taxon>
        <taxon>Pseudomonadati</taxon>
        <taxon>Bacteroidota</taxon>
        <taxon>Bacteroidia</taxon>
        <taxon>Bacteroidales</taxon>
        <taxon>Bacteroidaceae</taxon>
        <taxon>Bacteroides</taxon>
    </lineage>
</organism>
<evidence type="ECO:0000313" key="1">
    <source>
        <dbReference type="EMBL" id="KAA5276777.1"/>
    </source>
</evidence>
<keyword evidence="4" id="KW-1185">Reference proteome</keyword>
<evidence type="ECO:0000313" key="3">
    <source>
        <dbReference type="Proteomes" id="UP000291917"/>
    </source>
</evidence>
<evidence type="ECO:0000313" key="4">
    <source>
        <dbReference type="Proteomes" id="UP000335496"/>
    </source>
</evidence>
<dbReference type="EMBL" id="RCXL01000002">
    <property type="protein sequence ID" value="RYT77990.1"/>
    <property type="molecule type" value="Genomic_DNA"/>
</dbReference>
<dbReference type="Proteomes" id="UP000335496">
    <property type="component" value="Unassembled WGS sequence"/>
</dbReference>
<gene>
    <name evidence="2" type="ORF">EAJ03_01750</name>
    <name evidence="1" type="ORF">F2Z23_01755</name>
</gene>
<dbReference type="Proteomes" id="UP000291917">
    <property type="component" value="Unassembled WGS sequence"/>
</dbReference>
<dbReference type="EMBL" id="VVZX01000002">
    <property type="protein sequence ID" value="KAA5276777.1"/>
    <property type="molecule type" value="Genomic_DNA"/>
</dbReference>